<dbReference type="KEGG" id="nbg:DV706_19380"/>
<geneLocation type="plasmid" evidence="1">
    <name>unnamed1</name>
</geneLocation>
<dbReference type="CDD" id="cd00090">
    <property type="entry name" value="HTH_ARSR"/>
    <property type="match status" value="1"/>
</dbReference>
<dbReference type="EMBL" id="CP031306">
    <property type="protein sequence ID" value="QCC56652.1"/>
    <property type="molecule type" value="Genomic_DNA"/>
</dbReference>
<gene>
    <name evidence="1" type="ORF">DV706_19380</name>
</gene>
<dbReference type="GeneID" id="39853444"/>
<protein>
    <submittedName>
        <fullName evidence="1">ArsR family transcriptional regulator</fullName>
    </submittedName>
</protein>
<organism evidence="1 2">
    <name type="scientific">Natronorubrum bangense</name>
    <dbReference type="NCBI Taxonomy" id="61858"/>
    <lineage>
        <taxon>Archaea</taxon>
        <taxon>Methanobacteriati</taxon>
        <taxon>Methanobacteriota</taxon>
        <taxon>Stenosarchaea group</taxon>
        <taxon>Halobacteria</taxon>
        <taxon>Halobacteriales</taxon>
        <taxon>Natrialbaceae</taxon>
        <taxon>Natronorubrum</taxon>
    </lineage>
</organism>
<name>A0A4D6HTW5_9EURY</name>
<dbReference type="SUPFAM" id="SSF46785">
    <property type="entry name" value="Winged helix' DNA-binding domain"/>
    <property type="match status" value="1"/>
</dbReference>
<dbReference type="InterPro" id="IPR036388">
    <property type="entry name" value="WH-like_DNA-bd_sf"/>
</dbReference>
<reference evidence="1 2" key="1">
    <citation type="journal article" date="2019" name="Nat. Commun.">
        <title>A new type of DNA phosphorothioation-based antiviral system in archaea.</title>
        <authorList>
            <person name="Xiong L."/>
            <person name="Liu S."/>
            <person name="Chen S."/>
            <person name="Xiao Y."/>
            <person name="Zhu B."/>
            <person name="Gao Y."/>
            <person name="Zhang Y."/>
            <person name="Chen B."/>
            <person name="Luo J."/>
            <person name="Deng Z."/>
            <person name="Chen X."/>
            <person name="Wang L."/>
            <person name="Chen S."/>
        </authorList>
    </citation>
    <scope>NUCLEOTIDE SEQUENCE [LARGE SCALE GENOMIC DNA]</scope>
    <source>
        <strain evidence="1 2">JCM 10635</strain>
        <plasmid evidence="1 2">unnamed1</plasmid>
    </source>
</reference>
<proteinExistence type="predicted"/>
<dbReference type="Proteomes" id="UP000296822">
    <property type="component" value="Plasmid unnamed1"/>
</dbReference>
<dbReference type="RefSeq" id="WP_006067159.1">
    <property type="nucleotide sequence ID" value="NZ_CP031306.1"/>
</dbReference>
<evidence type="ECO:0000313" key="2">
    <source>
        <dbReference type="Proteomes" id="UP000296822"/>
    </source>
</evidence>
<dbReference type="InterPro" id="IPR036390">
    <property type="entry name" value="WH_DNA-bd_sf"/>
</dbReference>
<keyword evidence="1" id="KW-0614">Plasmid</keyword>
<dbReference type="AlphaFoldDB" id="A0A4D6HTW5"/>
<sequence length="115" mass="13187">MVEPESEQVLDLLADDYAREILAYLSKQPMLVEELGEKCDGSKSTIYDRVDQLQSVGLVSENLQIDPQGHHRKQYETILNAVLVTFADGQYEIQLEIEEDTPDRFARMWGNIRGE</sequence>
<accession>A0A4D6HTW5</accession>
<dbReference type="InterPro" id="IPR011991">
    <property type="entry name" value="ArsR-like_HTH"/>
</dbReference>
<evidence type="ECO:0000313" key="1">
    <source>
        <dbReference type="EMBL" id="QCC56652.1"/>
    </source>
</evidence>
<dbReference type="Pfam" id="PF12840">
    <property type="entry name" value="HTH_20"/>
    <property type="match status" value="1"/>
</dbReference>
<dbReference type="Gene3D" id="1.10.10.10">
    <property type="entry name" value="Winged helix-like DNA-binding domain superfamily/Winged helix DNA-binding domain"/>
    <property type="match status" value="1"/>
</dbReference>